<dbReference type="InterPro" id="IPR002921">
    <property type="entry name" value="Fungal_lipase-type"/>
</dbReference>
<sequence>MNEAQTPWKSQSMDTEYSQGEDDSEEPLLLQRRLPALTRPRAWGCILVSVAFAAGMFLITRATGGVSRTSRRPVEELYTFGTPGTVKGTLRDFSRLDGCFGGLRVYMRSSRPGWRVKVPVYDPVAWITEQFGYSHPQMEFMELSEHNLHEHSVSPCRASARDPEADSFWWIEGHTAYEATLKHHLARSNPEDLHVETKAFSELSRLQKAYLMCHFSFVIYAPQMQTLHVDALQWGWNLVGYAGSRPKATRDSIVIFHDHAALYQNPRSLECALAFEGSDRSDVSDWVYDADIYATDFCGQREVHNGFAEKLRAMLRSQDYDEAIRSKLPFCSELLVTGHSMGGAQAELFSACANNGRASARAKASSDYGLVAVGLQSPKLLRPFLQQVPGVFLQNHFSGLCLDVAGHIQTLAGSSVVAAPCHDTHQRWSPQEDRVVNQETGHCLTAQKKGAIQAPCVLHAQNQSWNHTEQGLLISRSEDMCLNADLKWYRRGMIR</sequence>
<evidence type="ECO:0000259" key="4">
    <source>
        <dbReference type="Pfam" id="PF01764"/>
    </source>
</evidence>
<dbReference type="PROSITE" id="PS50231">
    <property type="entry name" value="RICIN_B_LECTIN"/>
    <property type="match status" value="1"/>
</dbReference>
<dbReference type="CDD" id="cd00161">
    <property type="entry name" value="beta-trefoil_Ricin-like"/>
    <property type="match status" value="1"/>
</dbReference>
<dbReference type="Gene3D" id="2.80.10.50">
    <property type="match status" value="1"/>
</dbReference>
<dbReference type="Gene3D" id="3.40.50.1820">
    <property type="entry name" value="alpha/beta hydrolase"/>
    <property type="match status" value="1"/>
</dbReference>
<dbReference type="InterPro" id="IPR000772">
    <property type="entry name" value="Ricin_B_lectin"/>
</dbReference>
<evidence type="ECO:0000313" key="5">
    <source>
        <dbReference type="EMBL" id="CAJ1410412.1"/>
    </source>
</evidence>
<dbReference type="Pfam" id="PF01764">
    <property type="entry name" value="Lipase_3"/>
    <property type="match status" value="1"/>
</dbReference>
<keyword evidence="2" id="KW-0812">Transmembrane</keyword>
<feature type="domain" description="Fungal lipase-type" evidence="4">
    <location>
        <begin position="273"/>
        <end position="354"/>
    </location>
</feature>
<name>A0AA36JRK4_9DINO</name>
<dbReference type="InterPro" id="IPR029058">
    <property type="entry name" value="AB_hydrolase_fold"/>
</dbReference>
<feature type="transmembrane region" description="Helical" evidence="2">
    <location>
        <begin position="42"/>
        <end position="60"/>
    </location>
</feature>
<dbReference type="PANTHER" id="PTHR45856:SF24">
    <property type="entry name" value="FUNGAL LIPASE-LIKE DOMAIN-CONTAINING PROTEIN"/>
    <property type="match status" value="1"/>
</dbReference>
<reference evidence="5" key="1">
    <citation type="submission" date="2023-08" db="EMBL/GenBank/DDBJ databases">
        <authorList>
            <person name="Chen Y."/>
            <person name="Shah S."/>
            <person name="Dougan E. K."/>
            <person name="Thang M."/>
            <person name="Chan C."/>
        </authorList>
    </citation>
    <scope>NUCLEOTIDE SEQUENCE</scope>
</reference>
<feature type="compositionally biased region" description="Polar residues" evidence="1">
    <location>
        <begin position="1"/>
        <end position="18"/>
    </location>
</feature>
<evidence type="ECO:0000259" key="3">
    <source>
        <dbReference type="Pfam" id="PF00652"/>
    </source>
</evidence>
<dbReference type="SUPFAM" id="SSF50370">
    <property type="entry name" value="Ricin B-like lectins"/>
    <property type="match status" value="1"/>
</dbReference>
<keyword evidence="6" id="KW-1185">Reference proteome</keyword>
<keyword evidence="2" id="KW-0472">Membrane</keyword>
<dbReference type="SUPFAM" id="SSF53474">
    <property type="entry name" value="alpha/beta-Hydrolases"/>
    <property type="match status" value="1"/>
</dbReference>
<evidence type="ECO:0000256" key="1">
    <source>
        <dbReference type="SAM" id="MobiDB-lite"/>
    </source>
</evidence>
<feature type="domain" description="Ricin B lectin" evidence="3">
    <location>
        <begin position="393"/>
        <end position="485"/>
    </location>
</feature>
<dbReference type="GO" id="GO:0006629">
    <property type="term" value="P:lipid metabolic process"/>
    <property type="evidence" value="ECO:0007669"/>
    <property type="project" value="InterPro"/>
</dbReference>
<dbReference type="AlphaFoldDB" id="A0AA36JRK4"/>
<organism evidence="5 6">
    <name type="scientific">Effrenium voratum</name>
    <dbReference type="NCBI Taxonomy" id="2562239"/>
    <lineage>
        <taxon>Eukaryota</taxon>
        <taxon>Sar</taxon>
        <taxon>Alveolata</taxon>
        <taxon>Dinophyceae</taxon>
        <taxon>Suessiales</taxon>
        <taxon>Symbiodiniaceae</taxon>
        <taxon>Effrenium</taxon>
    </lineage>
</organism>
<evidence type="ECO:0000256" key="2">
    <source>
        <dbReference type="SAM" id="Phobius"/>
    </source>
</evidence>
<dbReference type="EMBL" id="CAUJNA010003816">
    <property type="protein sequence ID" value="CAJ1410412.1"/>
    <property type="molecule type" value="Genomic_DNA"/>
</dbReference>
<proteinExistence type="predicted"/>
<keyword evidence="2" id="KW-1133">Transmembrane helix</keyword>
<protein>
    <submittedName>
        <fullName evidence="5">Uncharacterized protein</fullName>
    </submittedName>
</protein>
<evidence type="ECO:0000313" key="6">
    <source>
        <dbReference type="Proteomes" id="UP001178507"/>
    </source>
</evidence>
<dbReference type="InterPro" id="IPR051218">
    <property type="entry name" value="Sec_MonoDiacylglyc_Lipase"/>
</dbReference>
<dbReference type="Pfam" id="PF00652">
    <property type="entry name" value="Ricin_B_lectin"/>
    <property type="match status" value="1"/>
</dbReference>
<comment type="caution">
    <text evidence="5">The sequence shown here is derived from an EMBL/GenBank/DDBJ whole genome shotgun (WGS) entry which is preliminary data.</text>
</comment>
<feature type="region of interest" description="Disordered" evidence="1">
    <location>
        <begin position="1"/>
        <end position="26"/>
    </location>
</feature>
<dbReference type="Proteomes" id="UP001178507">
    <property type="component" value="Unassembled WGS sequence"/>
</dbReference>
<dbReference type="InterPro" id="IPR035992">
    <property type="entry name" value="Ricin_B-like_lectins"/>
</dbReference>
<gene>
    <name evidence="5" type="ORF">EVOR1521_LOCUS31240</name>
</gene>
<dbReference type="PANTHER" id="PTHR45856">
    <property type="entry name" value="ALPHA/BETA-HYDROLASES SUPERFAMILY PROTEIN"/>
    <property type="match status" value="1"/>
</dbReference>
<accession>A0AA36JRK4</accession>